<feature type="signal peptide" evidence="1">
    <location>
        <begin position="1"/>
        <end position="18"/>
    </location>
</feature>
<reference evidence="2" key="1">
    <citation type="journal article" date="2016" name="Ticks Tick Borne Dis.">
        <title>De novo assembly and annotation of the salivary gland transcriptome of Rhipicephalus appendiculatus male and female ticks during blood feeding.</title>
        <authorList>
            <person name="de Castro M.H."/>
            <person name="de Klerk D."/>
            <person name="Pienaar R."/>
            <person name="Latif A.A."/>
            <person name="Rees D.J."/>
            <person name="Mans B.J."/>
        </authorList>
    </citation>
    <scope>NUCLEOTIDE SEQUENCE</scope>
    <source>
        <tissue evidence="2">Salivary glands</tissue>
    </source>
</reference>
<dbReference type="Gene3D" id="2.40.128.20">
    <property type="match status" value="1"/>
</dbReference>
<dbReference type="SUPFAM" id="SSF50814">
    <property type="entry name" value="Lipocalins"/>
    <property type="match status" value="1"/>
</dbReference>
<accession>A0A131YVA2</accession>
<evidence type="ECO:0000313" key="2">
    <source>
        <dbReference type="EMBL" id="JAP82086.1"/>
    </source>
</evidence>
<dbReference type="EMBL" id="GEDV01006471">
    <property type="protein sequence ID" value="JAP82086.1"/>
    <property type="molecule type" value="Transcribed_RNA"/>
</dbReference>
<name>A0A131YVA2_RHIAP</name>
<proteinExistence type="predicted"/>
<evidence type="ECO:0000256" key="1">
    <source>
        <dbReference type="SAM" id="SignalP"/>
    </source>
</evidence>
<protein>
    <submittedName>
        <fullName evidence="2">Lipocalin</fullName>
    </submittedName>
</protein>
<keyword evidence="1" id="KW-0732">Signal</keyword>
<organism evidence="2">
    <name type="scientific">Rhipicephalus appendiculatus</name>
    <name type="common">Brown ear tick</name>
    <dbReference type="NCBI Taxonomy" id="34631"/>
    <lineage>
        <taxon>Eukaryota</taxon>
        <taxon>Metazoa</taxon>
        <taxon>Ecdysozoa</taxon>
        <taxon>Arthropoda</taxon>
        <taxon>Chelicerata</taxon>
        <taxon>Arachnida</taxon>
        <taxon>Acari</taxon>
        <taxon>Parasitiformes</taxon>
        <taxon>Ixodida</taxon>
        <taxon>Ixodoidea</taxon>
        <taxon>Ixodidae</taxon>
        <taxon>Rhipicephalinae</taxon>
        <taxon>Rhipicephalus</taxon>
        <taxon>Rhipicephalus</taxon>
    </lineage>
</organism>
<dbReference type="InterPro" id="IPR012674">
    <property type="entry name" value="Calycin"/>
</dbReference>
<sequence length="175" mass="20224">MYHCGLVFVLVLCTVAHAVKPGDLYKALDTNDPIWMRKRSYNREGHTCVRSIKINLTQTDYKFNQTFKNSSGEQSEVLFAQLHDNEKPLYMNVSKLQGSSGMRYRLQFWDENEKCGVLTLRPSGKQGPKLCEMYVWASNIHKNVTRCDGKYNKICKGKSYDVYLSTCDKQSHYSN</sequence>
<dbReference type="AlphaFoldDB" id="A0A131YVA2"/>
<feature type="chain" id="PRO_5007286202" evidence="1">
    <location>
        <begin position="19"/>
        <end position="175"/>
    </location>
</feature>